<comment type="caution">
    <text evidence="10">The sequence shown here is derived from an EMBL/GenBank/DDBJ whole genome shotgun (WGS) entry which is preliminary data.</text>
</comment>
<proteinExistence type="predicted"/>
<organism evidence="10 11">
    <name type="scientific">Halobacillus litoralis</name>
    <dbReference type="NCBI Taxonomy" id="45668"/>
    <lineage>
        <taxon>Bacteria</taxon>
        <taxon>Bacillati</taxon>
        <taxon>Bacillota</taxon>
        <taxon>Bacilli</taxon>
        <taxon>Bacillales</taxon>
        <taxon>Bacillaceae</taxon>
        <taxon>Halobacillus</taxon>
    </lineage>
</organism>
<dbReference type="Gene3D" id="1.25.40.340">
    <property type="match status" value="1"/>
</dbReference>
<evidence type="ECO:0000313" key="10">
    <source>
        <dbReference type="EMBL" id="MYL20840.1"/>
    </source>
</evidence>
<evidence type="ECO:0000256" key="6">
    <source>
        <dbReference type="ARBA" id="ARBA00022798"/>
    </source>
</evidence>
<comment type="catalytic activity">
    <reaction evidence="1">
        <text>dihydroxyacetone + phosphoenolpyruvate = dihydroxyacetone phosphate + pyruvate</text>
        <dbReference type="Rhea" id="RHEA:18381"/>
        <dbReference type="ChEBI" id="CHEBI:15361"/>
        <dbReference type="ChEBI" id="CHEBI:16016"/>
        <dbReference type="ChEBI" id="CHEBI:57642"/>
        <dbReference type="ChEBI" id="CHEBI:58702"/>
        <dbReference type="EC" id="2.7.1.121"/>
    </reaction>
</comment>
<keyword evidence="6" id="KW-0319">Glycerol metabolism</keyword>
<evidence type="ECO:0000256" key="1">
    <source>
        <dbReference type="ARBA" id="ARBA00001113"/>
    </source>
</evidence>
<dbReference type="InterPro" id="IPR050861">
    <property type="entry name" value="Dihydroxyacetone_Kinase"/>
</dbReference>
<comment type="subunit">
    <text evidence="7">Homodimer. The dihydroxyacetone kinase complex is composed of a homodimer of DhaM, a homodimer of DhaK and the subunit DhaL.</text>
</comment>
<feature type="domain" description="DhaL" evidence="9">
    <location>
        <begin position="4"/>
        <end position="196"/>
    </location>
</feature>
<evidence type="ECO:0000256" key="2">
    <source>
        <dbReference type="ARBA" id="ARBA00004745"/>
    </source>
</evidence>
<dbReference type="EC" id="2.7.1.121" evidence="3"/>
<dbReference type="Proteomes" id="UP000460949">
    <property type="component" value="Unassembled WGS sequence"/>
</dbReference>
<keyword evidence="5 10" id="KW-0418">Kinase</keyword>
<dbReference type="EMBL" id="WMET01000003">
    <property type="protein sequence ID" value="MYL20840.1"/>
    <property type="molecule type" value="Genomic_DNA"/>
</dbReference>
<dbReference type="InterPro" id="IPR004007">
    <property type="entry name" value="DhaL_dom"/>
</dbReference>
<dbReference type="PANTHER" id="PTHR28629:SF4">
    <property type="entry name" value="TRIOKINASE_FMN CYCLASE"/>
    <property type="match status" value="1"/>
</dbReference>
<dbReference type="RefSeq" id="WP_160838001.1">
    <property type="nucleotide sequence ID" value="NZ_JAIVAK010000001.1"/>
</dbReference>
<evidence type="ECO:0000256" key="4">
    <source>
        <dbReference type="ARBA" id="ARBA00022679"/>
    </source>
</evidence>
<evidence type="ECO:0000259" key="9">
    <source>
        <dbReference type="PROSITE" id="PS51480"/>
    </source>
</evidence>
<evidence type="ECO:0000313" key="11">
    <source>
        <dbReference type="Proteomes" id="UP000460949"/>
    </source>
</evidence>
<dbReference type="GO" id="GO:0047324">
    <property type="term" value="F:phosphoenolpyruvate-glycerone phosphotransferase activity"/>
    <property type="evidence" value="ECO:0007669"/>
    <property type="project" value="UniProtKB-EC"/>
</dbReference>
<sequence length="202" mass="21782">MNVNQTAAWIQSYNQHLQEQKDYLTSLDRKIGDGDHGINMARGFAEAAKAVEAETFETSADVLKKAAMTVMSKVGGASGPLYGTALLKMSMAAKGKDVEGDVFAEMFEAAIDGIKQRGKAETGEKTMLDVWVPVLEEVKSSGFDAAQVEETAREAMEATKDLTATKGRASYLKERSKGHLDPGAVSSYYLFVSLAEALKEEG</sequence>
<evidence type="ECO:0000256" key="8">
    <source>
        <dbReference type="ARBA" id="ARBA00055771"/>
    </source>
</evidence>
<dbReference type="InterPro" id="IPR012737">
    <property type="entry name" value="DhaK_L_YcgS"/>
</dbReference>
<reference evidence="10 11" key="1">
    <citation type="submission" date="2019-11" db="EMBL/GenBank/DDBJ databases">
        <title>Genome sequences of 17 halophilic strains isolated from different environments.</title>
        <authorList>
            <person name="Furrow R.E."/>
        </authorList>
    </citation>
    <scope>NUCLEOTIDE SEQUENCE [LARGE SCALE GENOMIC DNA]</scope>
    <source>
        <strain evidence="10 11">22511_23_Filter</strain>
    </source>
</reference>
<dbReference type="Pfam" id="PF02734">
    <property type="entry name" value="Dak2"/>
    <property type="match status" value="1"/>
</dbReference>
<dbReference type="SUPFAM" id="SSF101473">
    <property type="entry name" value="DhaL-like"/>
    <property type="match status" value="1"/>
</dbReference>
<dbReference type="NCBIfam" id="TIGR02365">
    <property type="entry name" value="dha_L_ycgS"/>
    <property type="match status" value="1"/>
</dbReference>
<dbReference type="GO" id="GO:0019563">
    <property type="term" value="P:glycerol catabolic process"/>
    <property type="evidence" value="ECO:0007669"/>
    <property type="project" value="TreeGrafter"/>
</dbReference>
<keyword evidence="4" id="KW-0808">Transferase</keyword>
<name>A0A845DTN1_9BACI</name>
<protein>
    <recommendedName>
        <fullName evidence="3">phosphoenolpyruvate--glycerone phosphotransferase</fullName>
        <ecNumber evidence="3">2.7.1.121</ecNumber>
    </recommendedName>
</protein>
<dbReference type="PANTHER" id="PTHR28629">
    <property type="entry name" value="TRIOKINASE/FMN CYCLASE"/>
    <property type="match status" value="1"/>
</dbReference>
<comment type="function">
    <text evidence="8">ADP-binding subunit of the dihydroxyacetone kinase, which is responsible for the phosphoenolpyruvate (PEP)-dependent phosphorylation of dihydroxyacetone. DhaL-ADP is converted to DhaL-ATP via a phosphoryl group transfer from DhaM and transmits it to dihydroxyacetone binds to DhaK.</text>
</comment>
<comment type="pathway">
    <text evidence="2">Polyol metabolism; glycerol degradation.</text>
</comment>
<dbReference type="PROSITE" id="PS51480">
    <property type="entry name" value="DHAL"/>
    <property type="match status" value="1"/>
</dbReference>
<dbReference type="SMART" id="SM01120">
    <property type="entry name" value="Dak2"/>
    <property type="match status" value="1"/>
</dbReference>
<evidence type="ECO:0000256" key="7">
    <source>
        <dbReference type="ARBA" id="ARBA00046577"/>
    </source>
</evidence>
<gene>
    <name evidence="10" type="primary">dhaL</name>
    <name evidence="10" type="ORF">GLW04_13135</name>
</gene>
<evidence type="ECO:0000256" key="3">
    <source>
        <dbReference type="ARBA" id="ARBA00012095"/>
    </source>
</evidence>
<dbReference type="InterPro" id="IPR036117">
    <property type="entry name" value="DhaL_dom_sf"/>
</dbReference>
<dbReference type="FunFam" id="1.25.40.340:FF:000002">
    <property type="entry name" value="Dihydroxyacetone kinase, L subunit"/>
    <property type="match status" value="1"/>
</dbReference>
<dbReference type="GO" id="GO:0004371">
    <property type="term" value="F:glycerone kinase activity"/>
    <property type="evidence" value="ECO:0007669"/>
    <property type="project" value="InterPro"/>
</dbReference>
<evidence type="ECO:0000256" key="5">
    <source>
        <dbReference type="ARBA" id="ARBA00022777"/>
    </source>
</evidence>
<accession>A0A845DTN1</accession>
<dbReference type="GO" id="GO:0005829">
    <property type="term" value="C:cytosol"/>
    <property type="evidence" value="ECO:0007669"/>
    <property type="project" value="TreeGrafter"/>
</dbReference>
<dbReference type="AlphaFoldDB" id="A0A845DTN1"/>